<protein>
    <submittedName>
        <fullName evidence="2">Uncharacterized protein</fullName>
    </submittedName>
</protein>
<dbReference type="EMBL" id="CAJVRM010000724">
    <property type="protein sequence ID" value="CAG8983303.1"/>
    <property type="molecule type" value="Genomic_DNA"/>
</dbReference>
<gene>
    <name evidence="2" type="ORF">HYALB_00007431</name>
</gene>
<dbReference type="OrthoDB" id="10592648at2759"/>
<comment type="caution">
    <text evidence="2">The sequence shown here is derived from an EMBL/GenBank/DDBJ whole genome shotgun (WGS) entry which is preliminary data.</text>
</comment>
<organism evidence="2 3">
    <name type="scientific">Hymenoscyphus albidus</name>
    <dbReference type="NCBI Taxonomy" id="595503"/>
    <lineage>
        <taxon>Eukaryota</taxon>
        <taxon>Fungi</taxon>
        <taxon>Dikarya</taxon>
        <taxon>Ascomycota</taxon>
        <taxon>Pezizomycotina</taxon>
        <taxon>Leotiomycetes</taxon>
        <taxon>Helotiales</taxon>
        <taxon>Helotiaceae</taxon>
        <taxon>Hymenoscyphus</taxon>
    </lineage>
</organism>
<accession>A0A9N9LYD8</accession>
<feature type="region of interest" description="Disordered" evidence="1">
    <location>
        <begin position="53"/>
        <end position="102"/>
    </location>
</feature>
<evidence type="ECO:0000313" key="2">
    <source>
        <dbReference type="EMBL" id="CAG8983303.1"/>
    </source>
</evidence>
<name>A0A9N9LYD8_9HELO</name>
<feature type="compositionally biased region" description="Low complexity" evidence="1">
    <location>
        <begin position="68"/>
        <end position="86"/>
    </location>
</feature>
<sequence length="102" mass="11646">MPRIKNNFMEAIYAARSRGKRWVKRHDLEYRDPTTTPARRKEILMHVMENLEAQTHTEYRPRPRRRLPAAPVAPAASVAPVTSAAPAPAPAPRPLRRSPRFA</sequence>
<evidence type="ECO:0000313" key="3">
    <source>
        <dbReference type="Proteomes" id="UP000701801"/>
    </source>
</evidence>
<evidence type="ECO:0000256" key="1">
    <source>
        <dbReference type="SAM" id="MobiDB-lite"/>
    </source>
</evidence>
<dbReference type="Proteomes" id="UP000701801">
    <property type="component" value="Unassembled WGS sequence"/>
</dbReference>
<dbReference type="AlphaFoldDB" id="A0A9N9LYD8"/>
<reference evidence="2" key="1">
    <citation type="submission" date="2021-07" db="EMBL/GenBank/DDBJ databases">
        <authorList>
            <person name="Durling M."/>
        </authorList>
    </citation>
    <scope>NUCLEOTIDE SEQUENCE</scope>
</reference>
<proteinExistence type="predicted"/>
<keyword evidence="3" id="KW-1185">Reference proteome</keyword>